<dbReference type="Gene3D" id="3.20.20.220">
    <property type="match status" value="1"/>
</dbReference>
<evidence type="ECO:0000313" key="2">
    <source>
        <dbReference type="Proteomes" id="UP000800200"/>
    </source>
</evidence>
<reference evidence="1" key="1">
    <citation type="journal article" date="2020" name="Stud. Mycol.">
        <title>101 Dothideomycetes genomes: a test case for predicting lifestyles and emergence of pathogens.</title>
        <authorList>
            <person name="Haridas S."/>
            <person name="Albert R."/>
            <person name="Binder M."/>
            <person name="Bloem J."/>
            <person name="Labutti K."/>
            <person name="Salamov A."/>
            <person name="Andreopoulos B."/>
            <person name="Baker S."/>
            <person name="Barry K."/>
            <person name="Bills G."/>
            <person name="Bluhm B."/>
            <person name="Cannon C."/>
            <person name="Castanera R."/>
            <person name="Culley D."/>
            <person name="Daum C."/>
            <person name="Ezra D."/>
            <person name="Gonzalez J."/>
            <person name="Henrissat B."/>
            <person name="Kuo A."/>
            <person name="Liang C."/>
            <person name="Lipzen A."/>
            <person name="Lutzoni F."/>
            <person name="Magnuson J."/>
            <person name="Mondo S."/>
            <person name="Nolan M."/>
            <person name="Ohm R."/>
            <person name="Pangilinan J."/>
            <person name="Park H.-J."/>
            <person name="Ramirez L."/>
            <person name="Alfaro M."/>
            <person name="Sun H."/>
            <person name="Tritt A."/>
            <person name="Yoshinaga Y."/>
            <person name="Zwiers L.-H."/>
            <person name="Turgeon B."/>
            <person name="Goodwin S."/>
            <person name="Spatafora J."/>
            <person name="Crous P."/>
            <person name="Grigoriev I."/>
        </authorList>
    </citation>
    <scope>NUCLEOTIDE SEQUENCE</scope>
    <source>
        <strain evidence="1">CBS 207.26</strain>
    </source>
</reference>
<sequence length="114" mass="12881">MLLWYYPVRWKGVRPYKTARSPAGRVDYRCRYSRSRVVALEIGQSWDLDMLQDGAVLGIKYTGAGKSVVDGLTDGADPPKAFTKALEETTRLAIAQNRKILIDAEQDEFQKTIN</sequence>
<name>A0A6A6E072_9PEZI</name>
<evidence type="ECO:0000313" key="1">
    <source>
        <dbReference type="EMBL" id="KAF2185331.1"/>
    </source>
</evidence>
<proteinExistence type="predicted"/>
<dbReference type="EMBL" id="ML994634">
    <property type="protein sequence ID" value="KAF2185331.1"/>
    <property type="molecule type" value="Genomic_DNA"/>
</dbReference>
<organism evidence="1 2">
    <name type="scientific">Zopfia rhizophila CBS 207.26</name>
    <dbReference type="NCBI Taxonomy" id="1314779"/>
    <lineage>
        <taxon>Eukaryota</taxon>
        <taxon>Fungi</taxon>
        <taxon>Dikarya</taxon>
        <taxon>Ascomycota</taxon>
        <taxon>Pezizomycotina</taxon>
        <taxon>Dothideomycetes</taxon>
        <taxon>Dothideomycetes incertae sedis</taxon>
        <taxon>Zopfiaceae</taxon>
        <taxon>Zopfia</taxon>
    </lineage>
</organism>
<protein>
    <submittedName>
        <fullName evidence="1">Uncharacterized protein</fullName>
    </submittedName>
</protein>
<accession>A0A6A6E072</accession>
<keyword evidence="2" id="KW-1185">Reference proteome</keyword>
<gene>
    <name evidence="1" type="ORF">K469DRAFT_688124</name>
</gene>
<dbReference type="Proteomes" id="UP000800200">
    <property type="component" value="Unassembled WGS sequence"/>
</dbReference>
<dbReference type="AlphaFoldDB" id="A0A6A6E072"/>